<dbReference type="EMBL" id="JAWDJW010006378">
    <property type="protein sequence ID" value="KAK3065003.1"/>
    <property type="molecule type" value="Genomic_DNA"/>
</dbReference>
<dbReference type="Proteomes" id="UP001186974">
    <property type="component" value="Unassembled WGS sequence"/>
</dbReference>
<evidence type="ECO:0000313" key="2">
    <source>
        <dbReference type="Proteomes" id="UP001186974"/>
    </source>
</evidence>
<gene>
    <name evidence="1" type="ORF">LTS18_014078</name>
</gene>
<sequence>MDGLGAAASVVAVVELSAKIASLCVEYSRAVKHAKDDIERLRREVGSLAEFLRELQQFLDGPHNAQLSTSPILCDALKSCRSQLTELEKKLNPGKRQKAMSRVGLRVLKWPFESKDVNKIVDELNRHKQTVSVALQLDQTTTTLDIKHKTDLAKLPCAKGAAFDSHLDEHNARCLPNTRVDLCRQIVDWVEDPQGKSIFWLNGMAGTGKSTISRTVAQTFADSG</sequence>
<keyword evidence="2" id="KW-1185">Reference proteome</keyword>
<proteinExistence type="predicted"/>
<reference evidence="1" key="1">
    <citation type="submission" date="2024-09" db="EMBL/GenBank/DDBJ databases">
        <title>Black Yeasts Isolated from many extreme environments.</title>
        <authorList>
            <person name="Coleine C."/>
            <person name="Stajich J.E."/>
            <person name="Selbmann L."/>
        </authorList>
    </citation>
    <scope>NUCLEOTIDE SEQUENCE</scope>
    <source>
        <strain evidence="1">CCFEE 5737</strain>
    </source>
</reference>
<accession>A0ACC3DBV1</accession>
<comment type="caution">
    <text evidence="1">The sequence shown here is derived from an EMBL/GenBank/DDBJ whole genome shotgun (WGS) entry which is preliminary data.</text>
</comment>
<organism evidence="1 2">
    <name type="scientific">Coniosporium uncinatum</name>
    <dbReference type="NCBI Taxonomy" id="93489"/>
    <lineage>
        <taxon>Eukaryota</taxon>
        <taxon>Fungi</taxon>
        <taxon>Dikarya</taxon>
        <taxon>Ascomycota</taxon>
        <taxon>Pezizomycotina</taxon>
        <taxon>Dothideomycetes</taxon>
        <taxon>Dothideomycetes incertae sedis</taxon>
        <taxon>Coniosporium</taxon>
    </lineage>
</organism>
<name>A0ACC3DBV1_9PEZI</name>
<protein>
    <submittedName>
        <fullName evidence="1">Uncharacterized protein</fullName>
    </submittedName>
</protein>
<evidence type="ECO:0000313" key="1">
    <source>
        <dbReference type="EMBL" id="KAK3065003.1"/>
    </source>
</evidence>